<dbReference type="InterPro" id="IPR050188">
    <property type="entry name" value="RluA_PseudoU_synthase"/>
</dbReference>
<sequence length="418" mass="46175">MSDPEHDGLTDGGEDELDIDAWEASGGDVQSYRLSKNARFRLDKYVQNRVKGLSRNQIQKLITLEAITVNQKKAKASLMLKEGDVVDIRLPPKPGSTIEPEEIPLDILYEDEDIIVINKQAGIVVHPARSYLSGTMLNALAHHFVATGQSSGAEQPEVPADADDELTLVPGLSAVGADDARPGVVHRLDKNTTGVIVFAKRDFSHWMVAKQFEDRTNLKAYLAVVHGCPEPEGGAIDQPIGKHPTIKEAYAIRQEPYGKPSLTLYRVRERYKGYSLVELELKTGRTHQIRVHLSYLGHPIVGDVLYGGEPVGNTEITEPVMPAGYRPYVNFARDKEEGRRIESAAAEREDLIIGHPALHATLLRIRQPISDEEMTFTAPVHHAMRVLLAKLRNHLDDGPVVMQGYHVDLTKATPAPDG</sequence>
<dbReference type="PANTHER" id="PTHR21600">
    <property type="entry name" value="MITOCHONDRIAL RNA PSEUDOURIDINE SYNTHASE"/>
    <property type="match status" value="1"/>
</dbReference>
<keyword evidence="2 6" id="KW-0413">Isomerase</keyword>
<protein>
    <submittedName>
        <fullName evidence="6">Pseudouridine synthase</fullName>
        <ecNumber evidence="6">5.4.99.23</ecNumber>
    </submittedName>
</protein>
<dbReference type="Pfam" id="PF00849">
    <property type="entry name" value="PseudoU_synth_2"/>
    <property type="match status" value="1"/>
</dbReference>
<dbReference type="KEGG" id="mcad:Pan265_15700"/>
<dbReference type="Gene3D" id="3.10.290.10">
    <property type="entry name" value="RNA-binding S4 domain"/>
    <property type="match status" value="1"/>
</dbReference>
<dbReference type="InterPro" id="IPR006225">
    <property type="entry name" value="PsdUridine_synth_RluC/D"/>
</dbReference>
<dbReference type="InterPro" id="IPR006224">
    <property type="entry name" value="PsdUridine_synth_RluA-like_CS"/>
</dbReference>
<feature type="active site" evidence="3">
    <location>
        <position position="189"/>
    </location>
</feature>
<dbReference type="EC" id="5.4.99.23" evidence="6"/>
<evidence type="ECO:0000313" key="6">
    <source>
        <dbReference type="EMBL" id="QDU71717.1"/>
    </source>
</evidence>
<name>A0A518BXK9_9BACT</name>
<dbReference type="Pfam" id="PF01479">
    <property type="entry name" value="S4"/>
    <property type="match status" value="1"/>
</dbReference>
<dbReference type="InterPro" id="IPR036986">
    <property type="entry name" value="S4_RNA-bd_sf"/>
</dbReference>
<dbReference type="SUPFAM" id="SSF55174">
    <property type="entry name" value="Alpha-L RNA-binding motif"/>
    <property type="match status" value="1"/>
</dbReference>
<keyword evidence="4" id="KW-0694">RNA-binding</keyword>
<dbReference type="AlphaFoldDB" id="A0A518BXK9"/>
<dbReference type="RefSeq" id="WP_145445918.1">
    <property type="nucleotide sequence ID" value="NZ_CP036280.1"/>
</dbReference>
<dbReference type="Gene3D" id="3.30.2350.10">
    <property type="entry name" value="Pseudouridine synthase"/>
    <property type="match status" value="2"/>
</dbReference>
<dbReference type="InterPro" id="IPR006145">
    <property type="entry name" value="PsdUridine_synth_RsuA/RluA"/>
</dbReference>
<keyword evidence="7" id="KW-1185">Reference proteome</keyword>
<feature type="domain" description="RNA-binding S4" evidence="5">
    <location>
        <begin position="40"/>
        <end position="103"/>
    </location>
</feature>
<evidence type="ECO:0000256" key="3">
    <source>
        <dbReference type="PIRSR" id="PIRSR606225-1"/>
    </source>
</evidence>
<comment type="similarity">
    <text evidence="1">Belongs to the pseudouridine synthase RluA family.</text>
</comment>
<dbReference type="PROSITE" id="PS50889">
    <property type="entry name" value="S4"/>
    <property type="match status" value="1"/>
</dbReference>
<evidence type="ECO:0000313" key="7">
    <source>
        <dbReference type="Proteomes" id="UP000320386"/>
    </source>
</evidence>
<reference evidence="6 7" key="1">
    <citation type="submission" date="2019-02" db="EMBL/GenBank/DDBJ databases">
        <title>Deep-cultivation of Planctomycetes and their phenomic and genomic characterization uncovers novel biology.</title>
        <authorList>
            <person name="Wiegand S."/>
            <person name="Jogler M."/>
            <person name="Boedeker C."/>
            <person name="Pinto D."/>
            <person name="Vollmers J."/>
            <person name="Rivas-Marin E."/>
            <person name="Kohn T."/>
            <person name="Peeters S.H."/>
            <person name="Heuer A."/>
            <person name="Rast P."/>
            <person name="Oberbeckmann S."/>
            <person name="Bunk B."/>
            <person name="Jeske O."/>
            <person name="Meyerdierks A."/>
            <person name="Storesund J.E."/>
            <person name="Kallscheuer N."/>
            <person name="Luecker S."/>
            <person name="Lage O.M."/>
            <person name="Pohl T."/>
            <person name="Merkel B.J."/>
            <person name="Hornburger P."/>
            <person name="Mueller R.-W."/>
            <person name="Bruemmer F."/>
            <person name="Labrenz M."/>
            <person name="Spormann A.M."/>
            <person name="Op den Camp H."/>
            <person name="Overmann J."/>
            <person name="Amann R."/>
            <person name="Jetten M.S.M."/>
            <person name="Mascher T."/>
            <person name="Medema M.H."/>
            <person name="Devos D.P."/>
            <person name="Kaster A.-K."/>
            <person name="Ovreas L."/>
            <person name="Rohde M."/>
            <person name="Galperin M.Y."/>
            <person name="Jogler C."/>
        </authorList>
    </citation>
    <scope>NUCLEOTIDE SEQUENCE [LARGE SCALE GENOMIC DNA]</scope>
    <source>
        <strain evidence="6 7">Pan265</strain>
    </source>
</reference>
<proteinExistence type="inferred from homology"/>
<dbReference type="GO" id="GO:0000455">
    <property type="term" value="P:enzyme-directed rRNA pseudouridine synthesis"/>
    <property type="evidence" value="ECO:0007669"/>
    <property type="project" value="UniProtKB-ARBA"/>
</dbReference>
<accession>A0A518BXK9</accession>
<dbReference type="PROSITE" id="PS01129">
    <property type="entry name" value="PSI_RLU"/>
    <property type="match status" value="1"/>
</dbReference>
<dbReference type="NCBIfam" id="TIGR00005">
    <property type="entry name" value="rluA_subfam"/>
    <property type="match status" value="1"/>
</dbReference>
<dbReference type="PANTHER" id="PTHR21600:SF44">
    <property type="entry name" value="RIBOSOMAL LARGE SUBUNIT PSEUDOURIDINE SYNTHASE D"/>
    <property type="match status" value="1"/>
</dbReference>
<dbReference type="InterPro" id="IPR002942">
    <property type="entry name" value="S4_RNA-bd"/>
</dbReference>
<evidence type="ECO:0000259" key="5">
    <source>
        <dbReference type="SMART" id="SM00363"/>
    </source>
</evidence>
<dbReference type="CDD" id="cd00165">
    <property type="entry name" value="S4"/>
    <property type="match status" value="1"/>
</dbReference>
<evidence type="ECO:0000256" key="4">
    <source>
        <dbReference type="PROSITE-ProRule" id="PRU00182"/>
    </source>
</evidence>
<dbReference type="SMART" id="SM00363">
    <property type="entry name" value="S4"/>
    <property type="match status" value="1"/>
</dbReference>
<dbReference type="OrthoDB" id="9784108at2"/>
<dbReference type="EMBL" id="CP036280">
    <property type="protein sequence ID" value="QDU71717.1"/>
    <property type="molecule type" value="Genomic_DNA"/>
</dbReference>
<dbReference type="Proteomes" id="UP000320386">
    <property type="component" value="Chromosome"/>
</dbReference>
<evidence type="ECO:0000256" key="1">
    <source>
        <dbReference type="ARBA" id="ARBA00010876"/>
    </source>
</evidence>
<dbReference type="GO" id="GO:0003723">
    <property type="term" value="F:RNA binding"/>
    <property type="evidence" value="ECO:0007669"/>
    <property type="project" value="UniProtKB-KW"/>
</dbReference>
<gene>
    <name evidence="6" type="ORF">Pan265_15700</name>
</gene>
<dbReference type="SUPFAM" id="SSF55120">
    <property type="entry name" value="Pseudouridine synthase"/>
    <property type="match status" value="1"/>
</dbReference>
<dbReference type="CDD" id="cd02869">
    <property type="entry name" value="PseudoU_synth_RluA_like"/>
    <property type="match status" value="1"/>
</dbReference>
<dbReference type="GO" id="GO:0160140">
    <property type="term" value="F:23S rRNA pseudouridine(1911/1915/1917) synthase activity"/>
    <property type="evidence" value="ECO:0007669"/>
    <property type="project" value="UniProtKB-EC"/>
</dbReference>
<dbReference type="InterPro" id="IPR020103">
    <property type="entry name" value="PsdUridine_synth_cat_dom_sf"/>
</dbReference>
<evidence type="ECO:0000256" key="2">
    <source>
        <dbReference type="ARBA" id="ARBA00023235"/>
    </source>
</evidence>
<organism evidence="6 7">
    <name type="scientific">Mucisphaera calidilacus</name>
    <dbReference type="NCBI Taxonomy" id="2527982"/>
    <lineage>
        <taxon>Bacteria</taxon>
        <taxon>Pseudomonadati</taxon>
        <taxon>Planctomycetota</taxon>
        <taxon>Phycisphaerae</taxon>
        <taxon>Phycisphaerales</taxon>
        <taxon>Phycisphaeraceae</taxon>
        <taxon>Mucisphaera</taxon>
    </lineage>
</organism>